<evidence type="ECO:0000313" key="1">
    <source>
        <dbReference type="EMBL" id="SER47647.1"/>
    </source>
</evidence>
<organism evidence="1 2">
    <name type="scientific">Salipaludibacillus aurantiacus</name>
    <dbReference type="NCBI Taxonomy" id="1601833"/>
    <lineage>
        <taxon>Bacteria</taxon>
        <taxon>Bacillati</taxon>
        <taxon>Bacillota</taxon>
        <taxon>Bacilli</taxon>
        <taxon>Bacillales</taxon>
        <taxon>Bacillaceae</taxon>
    </lineage>
</organism>
<dbReference type="Gene3D" id="3.40.630.10">
    <property type="entry name" value="Zn peptidases"/>
    <property type="match status" value="1"/>
</dbReference>
<dbReference type="AlphaFoldDB" id="A0A1H9PHN2"/>
<dbReference type="InterPro" id="IPR050072">
    <property type="entry name" value="Peptidase_M20A"/>
</dbReference>
<dbReference type="Pfam" id="PF01546">
    <property type="entry name" value="Peptidase_M20"/>
    <property type="match status" value="1"/>
</dbReference>
<dbReference type="EMBL" id="FOGT01000001">
    <property type="protein sequence ID" value="SER47647.1"/>
    <property type="molecule type" value="Genomic_DNA"/>
</dbReference>
<gene>
    <name evidence="1" type="ORF">SAMN05518684_101319</name>
</gene>
<protein>
    <submittedName>
        <fullName evidence="1">Arginine utilization protein RocB</fullName>
    </submittedName>
</protein>
<dbReference type="Proteomes" id="UP000198571">
    <property type="component" value="Unassembled WGS sequence"/>
</dbReference>
<reference evidence="2" key="1">
    <citation type="submission" date="2016-10" db="EMBL/GenBank/DDBJ databases">
        <authorList>
            <person name="Varghese N."/>
            <person name="Submissions S."/>
        </authorList>
    </citation>
    <scope>NUCLEOTIDE SEQUENCE [LARGE SCALE GENOMIC DNA]</scope>
    <source>
        <strain evidence="2">S9</strain>
    </source>
</reference>
<sequence>MTKWQNKEQLTELTISLVEYASVTGSEEEIGIMEFVEYELSKLGYFKNHPDHLHTHYTEDGRKFVTALVKSKKPTAKTIILMGHLDVVDIEGYGEWKHLAFRPRELTKQMLEQAYQLPKTVQEDLKADEWLFGRGTMDMKGGVALCLSMIELAAEGHFEGNLLFVGVPDEEVDSAGMRSATPVLVEYEKRYNLKYILCWNTEPGFSKYPGDNSYYIYQGSIGKMLPGFYCYGKEAHVAEPFSGLNGNFMASVLTSVIELNPHLTEQAGNERTPPPSTLMQKDLKTDYSVQIPLNAVSVYNLLTMEKSVDEVTNDLLKVARSAAKKMLTIYEDREKTFSNNLDYKPEHRKINVMTYKELWNQALRIKGKEDVERLISLVHSTDTLADERERTIQIVNHIAALCKELTPMIVLFYAPPYYPPVSSKKNTFVEKLTRKLTHIAQQEGSVNLDTVQYFPGLSDLSYTSLEEPASKLNTLIENMPVWGQGYDLPLEAMEKLNMPVINFGPAGKDPHSWTERLNITQSFGKFPEIMKKGLEEAFK</sequence>
<proteinExistence type="predicted"/>
<dbReference type="InterPro" id="IPR002933">
    <property type="entry name" value="Peptidase_M20"/>
</dbReference>
<dbReference type="SUPFAM" id="SSF53187">
    <property type="entry name" value="Zn-dependent exopeptidases"/>
    <property type="match status" value="1"/>
</dbReference>
<dbReference type="PANTHER" id="PTHR43808">
    <property type="entry name" value="ACETYLORNITHINE DEACETYLASE"/>
    <property type="match status" value="1"/>
</dbReference>
<dbReference type="PIRSF" id="PIRSF010386">
    <property type="entry name" value="RocB"/>
    <property type="match status" value="1"/>
</dbReference>
<dbReference type="GO" id="GO:0016787">
    <property type="term" value="F:hydrolase activity"/>
    <property type="evidence" value="ECO:0007669"/>
    <property type="project" value="InterPro"/>
</dbReference>
<name>A0A1H9PHN2_9BACI</name>
<evidence type="ECO:0000313" key="2">
    <source>
        <dbReference type="Proteomes" id="UP000198571"/>
    </source>
</evidence>
<dbReference type="RefSeq" id="WP_177174146.1">
    <property type="nucleotide sequence ID" value="NZ_FOGT01000001.1"/>
</dbReference>
<dbReference type="PANTHER" id="PTHR43808:SF27">
    <property type="entry name" value="PROTEIN ROCB"/>
    <property type="match status" value="1"/>
</dbReference>
<accession>A0A1H9PHN2</accession>
<dbReference type="STRING" id="1601833.SAMN05518684_101319"/>
<dbReference type="InterPro" id="IPR012166">
    <property type="entry name" value="Uncharacterised_RocB"/>
</dbReference>
<keyword evidence="2" id="KW-1185">Reference proteome</keyword>